<proteinExistence type="predicted"/>
<dbReference type="GeneID" id="113852493"/>
<dbReference type="RefSeq" id="XP_027338583.1">
    <property type="nucleotide sequence ID" value="XM_027482782.1"/>
</dbReference>
<accession>A0A8B8K649</accession>
<dbReference type="Proteomes" id="UP000694853">
    <property type="component" value="Unplaced"/>
</dbReference>
<protein>
    <submittedName>
        <fullName evidence="3">Uncharacterized protein LOC113852493</fullName>
    </submittedName>
</protein>
<keyword evidence="2" id="KW-1185">Reference proteome</keyword>
<gene>
    <name evidence="3" type="primary">LOC113852493</name>
</gene>
<evidence type="ECO:0000313" key="2">
    <source>
        <dbReference type="Proteomes" id="UP000694853"/>
    </source>
</evidence>
<dbReference type="KEGG" id="aprc:113852493"/>
<dbReference type="GO" id="GO:0070300">
    <property type="term" value="F:phosphatidic acid binding"/>
    <property type="evidence" value="ECO:0007669"/>
    <property type="project" value="InterPro"/>
</dbReference>
<organism evidence="2 3">
    <name type="scientific">Abrus precatorius</name>
    <name type="common">Indian licorice</name>
    <name type="synonym">Glycine abrus</name>
    <dbReference type="NCBI Taxonomy" id="3816"/>
    <lineage>
        <taxon>Eukaryota</taxon>
        <taxon>Viridiplantae</taxon>
        <taxon>Streptophyta</taxon>
        <taxon>Embryophyta</taxon>
        <taxon>Tracheophyta</taxon>
        <taxon>Spermatophyta</taxon>
        <taxon>Magnoliopsida</taxon>
        <taxon>eudicotyledons</taxon>
        <taxon>Gunneridae</taxon>
        <taxon>Pentapetalae</taxon>
        <taxon>rosids</taxon>
        <taxon>fabids</taxon>
        <taxon>Fabales</taxon>
        <taxon>Fabaceae</taxon>
        <taxon>Papilionoideae</taxon>
        <taxon>50 kb inversion clade</taxon>
        <taxon>NPAAA clade</taxon>
        <taxon>indigoferoid/millettioid clade</taxon>
        <taxon>Abreae</taxon>
        <taxon>Abrus</taxon>
    </lineage>
</organism>
<dbReference type="OrthoDB" id="768992at2759"/>
<evidence type="ECO:0000256" key="1">
    <source>
        <dbReference type="SAM" id="MobiDB-lite"/>
    </source>
</evidence>
<dbReference type="PANTHER" id="PTHR33971">
    <property type="entry name" value="OS06G0232000 PROTEIN"/>
    <property type="match status" value="1"/>
</dbReference>
<evidence type="ECO:0000313" key="3">
    <source>
        <dbReference type="RefSeq" id="XP_027338583.1"/>
    </source>
</evidence>
<dbReference type="GO" id="GO:0004674">
    <property type="term" value="F:protein serine/threonine kinase activity"/>
    <property type="evidence" value="ECO:0007669"/>
    <property type="project" value="TreeGrafter"/>
</dbReference>
<sequence>MAYYTSTYSGSDYGEYNFNSYAVNYDYAQIPSYMTYTGYEYNQPYYGYDPNLYFAHNYHAQSYQTIAYSATTFSDPKSIVYDPNYGMTQLVISYSNLEFNEPAFDDYDPTPYGGGYDIAETYGKPLSPSDKICYPRSGSSSISDPFDAVPAGPIVPLPTVEEEIEEKTVNGTSVQTIEEKPESQDSSINQPRESDEGEENEENHYEDDNNSRYSGGQVDEHEKQVPPQYPSGYGLEAMDLCESLFGYWPCLSRMKKREHCCEEVTDRGYNCQENMWKGTADYIFGNPYPYGGRGEDDYSDESW</sequence>
<dbReference type="AlphaFoldDB" id="A0A8B8K649"/>
<dbReference type="PANTHER" id="PTHR33971:SF3">
    <property type="entry name" value="UBIQUITIN CARBOXYL-TERMINAL HYDROLASE 36"/>
    <property type="match status" value="1"/>
</dbReference>
<dbReference type="InterPro" id="IPR038943">
    <property type="entry name" value="PLDrp1-like"/>
</dbReference>
<name>A0A8B8K649_ABRPR</name>
<reference evidence="3" key="2">
    <citation type="submission" date="2025-08" db="UniProtKB">
        <authorList>
            <consortium name="RefSeq"/>
        </authorList>
    </citation>
    <scope>IDENTIFICATION</scope>
    <source>
        <tissue evidence="3">Young leaves</tissue>
    </source>
</reference>
<reference evidence="2" key="1">
    <citation type="journal article" date="2019" name="Toxins">
        <title>Detection of Abrin-Like and Prepropulchellin-Like Toxin Genes and Transcripts Using Whole Genome Sequencing and Full-Length Transcript Sequencing of Abrus precatorius.</title>
        <authorList>
            <person name="Hovde B.T."/>
            <person name="Daligault H.E."/>
            <person name="Hanschen E.R."/>
            <person name="Kunde Y.A."/>
            <person name="Johnson M.B."/>
            <person name="Starkenburg S.R."/>
            <person name="Johnson S.L."/>
        </authorList>
    </citation>
    <scope>NUCLEOTIDE SEQUENCE [LARGE SCALE GENOMIC DNA]</scope>
</reference>
<feature type="region of interest" description="Disordered" evidence="1">
    <location>
        <begin position="166"/>
        <end position="230"/>
    </location>
</feature>